<feature type="compositionally biased region" description="Polar residues" evidence="1">
    <location>
        <begin position="1"/>
        <end position="14"/>
    </location>
</feature>
<dbReference type="AlphaFoldDB" id="A0AAV2QIC2"/>
<gene>
    <name evidence="2" type="ORF">MNOR_LOCUS12391</name>
</gene>
<feature type="non-terminal residue" evidence="2">
    <location>
        <position position="1"/>
    </location>
</feature>
<sequence length="119" mass="12873">DHANSEVSSVTTDDILQGQDDSGHSSDHAVSELISATGSSVKSSLDISDIVSAENIETEKTSVIKEITSTKADISLQKNIEKVSREIVFEATLSDKKNKITLQKQENVKEATDLSIIKK</sequence>
<dbReference type="EMBL" id="CAXKWB010006771">
    <property type="protein sequence ID" value="CAL4084327.1"/>
    <property type="molecule type" value="Genomic_DNA"/>
</dbReference>
<reference evidence="2 3" key="1">
    <citation type="submission" date="2024-05" db="EMBL/GenBank/DDBJ databases">
        <authorList>
            <person name="Wallberg A."/>
        </authorList>
    </citation>
    <scope>NUCLEOTIDE SEQUENCE [LARGE SCALE GENOMIC DNA]</scope>
</reference>
<organism evidence="2 3">
    <name type="scientific">Meganyctiphanes norvegica</name>
    <name type="common">Northern krill</name>
    <name type="synonym">Thysanopoda norvegica</name>
    <dbReference type="NCBI Taxonomy" id="48144"/>
    <lineage>
        <taxon>Eukaryota</taxon>
        <taxon>Metazoa</taxon>
        <taxon>Ecdysozoa</taxon>
        <taxon>Arthropoda</taxon>
        <taxon>Crustacea</taxon>
        <taxon>Multicrustacea</taxon>
        <taxon>Malacostraca</taxon>
        <taxon>Eumalacostraca</taxon>
        <taxon>Eucarida</taxon>
        <taxon>Euphausiacea</taxon>
        <taxon>Euphausiidae</taxon>
        <taxon>Meganyctiphanes</taxon>
    </lineage>
</organism>
<evidence type="ECO:0000313" key="2">
    <source>
        <dbReference type="EMBL" id="CAL4084327.1"/>
    </source>
</evidence>
<name>A0AAV2QIC2_MEGNR</name>
<feature type="region of interest" description="Disordered" evidence="1">
    <location>
        <begin position="1"/>
        <end position="39"/>
    </location>
</feature>
<evidence type="ECO:0000313" key="3">
    <source>
        <dbReference type="Proteomes" id="UP001497623"/>
    </source>
</evidence>
<protein>
    <submittedName>
        <fullName evidence="2">Uncharacterized protein</fullName>
    </submittedName>
</protein>
<evidence type="ECO:0000256" key="1">
    <source>
        <dbReference type="SAM" id="MobiDB-lite"/>
    </source>
</evidence>
<accession>A0AAV2QIC2</accession>
<keyword evidence="3" id="KW-1185">Reference proteome</keyword>
<feature type="compositionally biased region" description="Basic and acidic residues" evidence="1">
    <location>
        <begin position="21"/>
        <end position="30"/>
    </location>
</feature>
<proteinExistence type="predicted"/>
<dbReference type="Proteomes" id="UP001497623">
    <property type="component" value="Unassembled WGS sequence"/>
</dbReference>
<comment type="caution">
    <text evidence="2">The sequence shown here is derived from an EMBL/GenBank/DDBJ whole genome shotgun (WGS) entry which is preliminary data.</text>
</comment>